<dbReference type="GO" id="GO:0005739">
    <property type="term" value="C:mitochondrion"/>
    <property type="evidence" value="ECO:0007669"/>
    <property type="project" value="TreeGrafter"/>
</dbReference>
<organism evidence="2">
    <name type="scientific">Schistosoma japonicum</name>
    <name type="common">Blood fluke</name>
    <dbReference type="NCBI Taxonomy" id="6182"/>
    <lineage>
        <taxon>Eukaryota</taxon>
        <taxon>Metazoa</taxon>
        <taxon>Spiralia</taxon>
        <taxon>Lophotrochozoa</taxon>
        <taxon>Platyhelminthes</taxon>
        <taxon>Trematoda</taxon>
        <taxon>Digenea</taxon>
        <taxon>Strigeidida</taxon>
        <taxon>Schistosomatoidea</taxon>
        <taxon>Schistosomatidae</taxon>
        <taxon>Schistosoma</taxon>
    </lineage>
</organism>
<feature type="domain" description="Rhodanese" evidence="1">
    <location>
        <begin position="47"/>
        <end position="137"/>
    </location>
</feature>
<evidence type="ECO:0000259" key="1">
    <source>
        <dbReference type="PROSITE" id="PS50206"/>
    </source>
</evidence>
<dbReference type="GO" id="GO:0019903">
    <property type="term" value="F:protein phosphatase binding"/>
    <property type="evidence" value="ECO:0007669"/>
    <property type="project" value="TreeGrafter"/>
</dbReference>
<dbReference type="PANTHER" id="PTHR46659:SF1">
    <property type="entry name" value="SERINE_THREONINE_TYROSINE-INTERACTING-LIKE PROTEIN 1"/>
    <property type="match status" value="1"/>
</dbReference>
<dbReference type="Pfam" id="PF00782">
    <property type="entry name" value="DSPc"/>
    <property type="match status" value="1"/>
</dbReference>
<dbReference type="SUPFAM" id="SSF52821">
    <property type="entry name" value="Rhodanese/Cell cycle control phosphatase"/>
    <property type="match status" value="1"/>
</dbReference>
<dbReference type="PROSITE" id="PS50206">
    <property type="entry name" value="RHODANESE_3"/>
    <property type="match status" value="1"/>
</dbReference>
<dbReference type="Gene3D" id="3.90.190.10">
    <property type="entry name" value="Protein tyrosine phosphatase superfamily"/>
    <property type="match status" value="1"/>
</dbReference>
<dbReference type="Gene3D" id="3.40.250.10">
    <property type="entry name" value="Rhodanese-like domain"/>
    <property type="match status" value="1"/>
</dbReference>
<dbReference type="InterPro" id="IPR053272">
    <property type="entry name" value="STY_interacting-like"/>
</dbReference>
<dbReference type="InterPro" id="IPR001763">
    <property type="entry name" value="Rhodanese-like_dom"/>
</dbReference>
<evidence type="ECO:0000313" key="2">
    <source>
        <dbReference type="EMBL" id="CAX73396.1"/>
    </source>
</evidence>
<dbReference type="Pfam" id="PF00581">
    <property type="entry name" value="Rhodanese"/>
    <property type="match status" value="1"/>
</dbReference>
<dbReference type="AlphaFoldDB" id="C1LFB8"/>
<dbReference type="GO" id="GO:0001691">
    <property type="term" value="F:pseudophosphatase activity"/>
    <property type="evidence" value="ECO:0007669"/>
    <property type="project" value="TreeGrafter"/>
</dbReference>
<reference evidence="2" key="1">
    <citation type="journal article" date="2009" name="Nature">
        <title>The Schistosoma japonicum genome reveals features of host-parasite interplay.</title>
        <authorList>
            <person name="Liu F."/>
            <person name="Zhou Y."/>
            <person name="Wang Z.Q."/>
            <person name="Lu G."/>
            <person name="Zheng H."/>
            <person name="Brindley P.J."/>
            <person name="McManus D.P."/>
            <person name="Blair D."/>
            <person name="Zhang Q.H."/>
            <person name="Zhong Y."/>
            <person name="Wang S."/>
            <person name="Han Z.G."/>
            <person name="Chen Z."/>
        </authorList>
    </citation>
    <scope>NUCLEOTIDE SEQUENCE</scope>
    <source>
        <strain evidence="2">Anhui</strain>
    </source>
</reference>
<reference evidence="2" key="2">
    <citation type="submission" date="2009-03" db="EMBL/GenBank/DDBJ databases">
        <authorList>
            <person name="Gang L."/>
        </authorList>
    </citation>
    <scope>NUCLEOTIDE SEQUENCE</scope>
    <source>
        <strain evidence="2">Anhui</strain>
    </source>
</reference>
<proteinExistence type="evidence at transcript level"/>
<accession>C1LFB8</accession>
<dbReference type="EMBL" id="FN317666">
    <property type="protein sequence ID" value="CAX73396.1"/>
    <property type="molecule type" value="mRNA"/>
</dbReference>
<dbReference type="GO" id="GO:2001244">
    <property type="term" value="P:positive regulation of intrinsic apoptotic signaling pathway"/>
    <property type="evidence" value="ECO:0007669"/>
    <property type="project" value="TreeGrafter"/>
</dbReference>
<dbReference type="GO" id="GO:0062030">
    <property type="term" value="P:negative regulation of stress granule assembly"/>
    <property type="evidence" value="ECO:0007669"/>
    <property type="project" value="TreeGrafter"/>
</dbReference>
<dbReference type="InterPro" id="IPR029021">
    <property type="entry name" value="Prot-tyrosine_phosphatase-like"/>
</dbReference>
<dbReference type="GO" id="GO:0004864">
    <property type="term" value="F:protein phosphatase inhibitor activity"/>
    <property type="evidence" value="ECO:0007669"/>
    <property type="project" value="TreeGrafter"/>
</dbReference>
<dbReference type="PANTHER" id="PTHR46659">
    <property type="entry name" value="SERINE/THREONINE/TYROSINE-INTERACTING-LIKE PROTEIN 1"/>
    <property type="match status" value="1"/>
</dbReference>
<protein>
    <submittedName>
        <fullName evidence="2">Serine/threonine/tyrosine-interacting-like protein 1</fullName>
    </submittedName>
</protein>
<dbReference type="InterPro" id="IPR020422">
    <property type="entry name" value="TYR_PHOSPHATASE_DUAL_dom"/>
</dbReference>
<dbReference type="SUPFAM" id="SSF52799">
    <property type="entry name" value="(Phosphotyrosine protein) phosphatases II"/>
    <property type="match status" value="1"/>
</dbReference>
<dbReference type="SMART" id="SM00195">
    <property type="entry name" value="DSPc"/>
    <property type="match status" value="1"/>
</dbReference>
<name>C1LFB8_SCHJA</name>
<dbReference type="InterPro" id="IPR036873">
    <property type="entry name" value="Rhodanese-like_dom_sf"/>
</dbReference>
<sequence length="314" mass="36628">MVKLSLIKPSELYNILNQRLNNAFVSDPYYAVLFGRDLIFSMSPFTDSRVSDDYQKSHIITAKNLKRLSSNVFRIPYEAELDCKLHVIVYDGNTSSLKCEGEAVKAAEVLYDNGSYDGVKILEGGFELFTRMYPFMRSEKVMYLPRELESFSTYPLEVLFNVLYMGTPQHAGDCKLHRQMNIEAHLNYALDANEDPMYQSYKDSIFTIRKPDDDNDNLLLFFDDACDFIQEKRLRGQRVLIVSKCLINQSVVIAIAYLIKYESMSLKDAWMYLRKVCLPMQPSWCYMVQLAEFECKLRNTDKPILLTEDEYYER</sequence>
<dbReference type="InterPro" id="IPR000340">
    <property type="entry name" value="Dual-sp_phosphatase_cat-dom"/>
</dbReference>